<protein>
    <submittedName>
        <fullName evidence="1">Uncharacterized protein</fullName>
    </submittedName>
</protein>
<dbReference type="AlphaFoldDB" id="A0A2S5G7X7"/>
<evidence type="ECO:0000313" key="1">
    <source>
        <dbReference type="EMBL" id="PPA69043.1"/>
    </source>
</evidence>
<evidence type="ECO:0000313" key="2">
    <source>
        <dbReference type="Proteomes" id="UP000239047"/>
    </source>
</evidence>
<dbReference type="Proteomes" id="UP000239047">
    <property type="component" value="Unassembled WGS sequence"/>
</dbReference>
<reference evidence="1 2" key="1">
    <citation type="submission" date="2018-02" db="EMBL/GenBank/DDBJ databases">
        <title>Jeotgalibacillus proteolyticum sp. nov. a protease producing bacterium isolated from ocean sediments of Laizhou Bay.</title>
        <authorList>
            <person name="Li Y."/>
        </authorList>
    </citation>
    <scope>NUCLEOTIDE SEQUENCE [LARGE SCALE GENOMIC DNA]</scope>
    <source>
        <strain evidence="1 2">22-7</strain>
    </source>
</reference>
<organism evidence="1 2">
    <name type="scientific">Jeotgalibacillus proteolyticus</name>
    <dbReference type="NCBI Taxonomy" id="2082395"/>
    <lineage>
        <taxon>Bacteria</taxon>
        <taxon>Bacillati</taxon>
        <taxon>Bacillota</taxon>
        <taxon>Bacilli</taxon>
        <taxon>Bacillales</taxon>
        <taxon>Caryophanaceae</taxon>
        <taxon>Jeotgalibacillus</taxon>
    </lineage>
</organism>
<dbReference type="EMBL" id="PREZ01000007">
    <property type="protein sequence ID" value="PPA69043.1"/>
    <property type="molecule type" value="Genomic_DNA"/>
</dbReference>
<keyword evidence="2" id="KW-1185">Reference proteome</keyword>
<accession>A0A2S5G7X7</accession>
<gene>
    <name evidence="1" type="ORF">C4B60_17150</name>
</gene>
<name>A0A2S5G7X7_9BACL</name>
<proteinExistence type="predicted"/>
<dbReference type="RefSeq" id="WP_104059262.1">
    <property type="nucleotide sequence ID" value="NZ_PREZ01000007.1"/>
</dbReference>
<sequence>MNYQFGLLEKAPFYSSLFKREYIKKVIQQVQLAERLGYRRMLLDASDFKSYNFRLAEVISTLTTRTDTIRIGIKLSLDPEDENHSVNQFLKYLCSAEIQRLDLILENSREHLTLNKLKLATTNSVFIERVQSSKKLIEEKADCSSVNLIVSGTSRQSAQAAAVLELPFIFTGGDRPDLLTLGRASAHYRSLFSNGHFILELPKLYAYPYLTKEDTTPKDSLVPKTAVRKNDYLERLHYAYRINEFIGCSFS</sequence>
<comment type="caution">
    <text evidence="1">The sequence shown here is derived from an EMBL/GenBank/DDBJ whole genome shotgun (WGS) entry which is preliminary data.</text>
</comment>